<dbReference type="InterPro" id="IPR029058">
    <property type="entry name" value="AB_hydrolase_fold"/>
</dbReference>
<comment type="subcellular location">
    <subcellularLocation>
        <location evidence="2">Endoplasmic reticulum</location>
    </subcellularLocation>
    <subcellularLocation>
        <location evidence="3">Membrane</location>
    </subcellularLocation>
    <subcellularLocation>
        <location evidence="1">Mitochondrion</location>
    </subcellularLocation>
</comment>
<reference evidence="7 8" key="1">
    <citation type="submission" date="2018-06" db="EMBL/GenBank/DDBJ databases">
        <title>Genome Sequence of the Brown Rot Fungal Pathogen Monilinia fructigena.</title>
        <authorList>
            <person name="Landi L."/>
            <person name="De Miccolis Angelini R.M."/>
            <person name="Pollastro S."/>
            <person name="Abate D."/>
            <person name="Faretra F."/>
            <person name="Romanazzi G."/>
        </authorList>
    </citation>
    <scope>NUCLEOTIDE SEQUENCE [LARGE SCALE GENOMIC DNA]</scope>
    <source>
        <strain evidence="7 8">Mfrg269</strain>
    </source>
</reference>
<dbReference type="PANTHER" id="PTHR48182">
    <property type="entry name" value="PROTEIN SERAC1"/>
    <property type="match status" value="1"/>
</dbReference>
<evidence type="ECO:0000256" key="6">
    <source>
        <dbReference type="ARBA" id="ARBA00023136"/>
    </source>
</evidence>
<evidence type="ECO:0008006" key="9">
    <source>
        <dbReference type="Google" id="ProtNLM"/>
    </source>
</evidence>
<keyword evidence="4" id="KW-0256">Endoplasmic reticulum</keyword>
<dbReference type="OrthoDB" id="5086500at2759"/>
<evidence type="ECO:0000313" key="7">
    <source>
        <dbReference type="EMBL" id="RAL65479.1"/>
    </source>
</evidence>
<dbReference type="SUPFAM" id="SSF53474">
    <property type="entry name" value="alpha/beta-Hydrolases"/>
    <property type="match status" value="1"/>
</dbReference>
<proteinExistence type="predicted"/>
<dbReference type="GO" id="GO:0005783">
    <property type="term" value="C:endoplasmic reticulum"/>
    <property type="evidence" value="ECO:0007669"/>
    <property type="project" value="UniProtKB-SubCell"/>
</dbReference>
<protein>
    <recommendedName>
        <fullName evidence="9">DUF676 domain-containing protein</fullName>
    </recommendedName>
</protein>
<dbReference type="EMBL" id="QKRW01000010">
    <property type="protein sequence ID" value="RAL65479.1"/>
    <property type="molecule type" value="Genomic_DNA"/>
</dbReference>
<dbReference type="InterPro" id="IPR052374">
    <property type="entry name" value="SERAC1"/>
</dbReference>
<organism evidence="7 8">
    <name type="scientific">Monilinia fructigena</name>
    <dbReference type="NCBI Taxonomy" id="38457"/>
    <lineage>
        <taxon>Eukaryota</taxon>
        <taxon>Fungi</taxon>
        <taxon>Dikarya</taxon>
        <taxon>Ascomycota</taxon>
        <taxon>Pezizomycotina</taxon>
        <taxon>Leotiomycetes</taxon>
        <taxon>Helotiales</taxon>
        <taxon>Sclerotiniaceae</taxon>
        <taxon>Monilinia</taxon>
    </lineage>
</organism>
<accession>A0A395J4C1</accession>
<dbReference type="GO" id="GO:0016020">
    <property type="term" value="C:membrane"/>
    <property type="evidence" value="ECO:0007669"/>
    <property type="project" value="UniProtKB-SubCell"/>
</dbReference>
<dbReference type="PANTHER" id="PTHR48182:SF2">
    <property type="entry name" value="PROTEIN SERAC1"/>
    <property type="match status" value="1"/>
</dbReference>
<evidence type="ECO:0000313" key="8">
    <source>
        <dbReference type="Proteomes" id="UP000249056"/>
    </source>
</evidence>
<evidence type="ECO:0000256" key="3">
    <source>
        <dbReference type="ARBA" id="ARBA00004370"/>
    </source>
</evidence>
<evidence type="ECO:0000256" key="2">
    <source>
        <dbReference type="ARBA" id="ARBA00004240"/>
    </source>
</evidence>
<comment type="caution">
    <text evidence="7">The sequence shown here is derived from an EMBL/GenBank/DDBJ whole genome shotgun (WGS) entry which is preliminary data.</text>
</comment>
<evidence type="ECO:0000256" key="4">
    <source>
        <dbReference type="ARBA" id="ARBA00022824"/>
    </source>
</evidence>
<dbReference type="GO" id="GO:0005739">
    <property type="term" value="C:mitochondrion"/>
    <property type="evidence" value="ECO:0007669"/>
    <property type="project" value="UniProtKB-SubCell"/>
</dbReference>
<dbReference type="AlphaFoldDB" id="A0A395J4C1"/>
<keyword evidence="6" id="KW-0472">Membrane</keyword>
<gene>
    <name evidence="7" type="ORF">DID88_001045</name>
</gene>
<sequence>MKFNSQLKRTQAGRTGARELSTIMTSGKGKAVARSAEPDLEKISSNLPTKDRPDTIRIKSIPVRYTTELLEMIIQKEFGSKPRIHSLALHTKDYLCATATFPDEDFGFPTEQLPKVIQARQSHLSAPEIQYDADFLGFTALYNSEKSKADVDIVAVVGLGTHAFGTFRSTSRGSHEMWLRDFLPKDIPNTRILLYGYPSAVPGGQSTEKVEDIASTFLNRLAILRKNTSTRHRPIIFIGQSLGGLIVQESLLRAEDSRDPYEQEIYDVWHGLIGFGIPIAGLNNPSLIEAVKSQPNKVLISQLCRDSDNGTPSKYLVDLKHRFEGCCKHKEILSSYAPEVLYFWERHYSQPRTRNGIVGEKILMVEDSATPGARNLPLNSDHSGMVKYSSRSDLLYEDVSNNINDMIESVTERKDVLPSSLVNEAQRGMGERTINGPLPLRKRSTFLSEDETEAKLLEHI</sequence>
<evidence type="ECO:0000256" key="5">
    <source>
        <dbReference type="ARBA" id="ARBA00023128"/>
    </source>
</evidence>
<keyword evidence="8" id="KW-1185">Reference proteome</keyword>
<keyword evidence="5" id="KW-0496">Mitochondrion</keyword>
<name>A0A395J4C1_9HELO</name>
<evidence type="ECO:0000256" key="1">
    <source>
        <dbReference type="ARBA" id="ARBA00004173"/>
    </source>
</evidence>
<dbReference type="Proteomes" id="UP000249056">
    <property type="component" value="Unassembled WGS sequence"/>
</dbReference>